<name>A0A2T0LMU7_9PSEU</name>
<dbReference type="AlphaFoldDB" id="A0A2T0LMU7"/>
<keyword evidence="2" id="KW-1185">Reference proteome</keyword>
<reference evidence="1 2" key="1">
    <citation type="submission" date="2018-03" db="EMBL/GenBank/DDBJ databases">
        <title>Genomic Encyclopedia of Type Strains, Phase III (KMG-III): the genomes of soil and plant-associated and newly described type strains.</title>
        <authorList>
            <person name="Whitman W."/>
        </authorList>
    </citation>
    <scope>NUCLEOTIDE SEQUENCE [LARGE SCALE GENOMIC DNA]</scope>
    <source>
        <strain evidence="1 2">CGMCC 4.7125</strain>
    </source>
</reference>
<gene>
    <name evidence="1" type="ORF">B0I33_112210</name>
</gene>
<proteinExistence type="predicted"/>
<organism evidence="1 2">
    <name type="scientific">Prauserella shujinwangii</name>
    <dbReference type="NCBI Taxonomy" id="1453103"/>
    <lineage>
        <taxon>Bacteria</taxon>
        <taxon>Bacillati</taxon>
        <taxon>Actinomycetota</taxon>
        <taxon>Actinomycetes</taxon>
        <taxon>Pseudonocardiales</taxon>
        <taxon>Pseudonocardiaceae</taxon>
        <taxon>Prauserella</taxon>
    </lineage>
</organism>
<evidence type="ECO:0008006" key="3">
    <source>
        <dbReference type="Google" id="ProtNLM"/>
    </source>
</evidence>
<sequence>MPEGGGFRADPGVIDGIAGTLRTAADRLDEIGTTAPPAPDAGDARAAVAAILAKLADSAGQLVIGTRAAGAAVADGGRAYTETETSAGEAVRASGGR</sequence>
<accession>A0A2T0LMU7</accession>
<dbReference type="Proteomes" id="UP000238362">
    <property type="component" value="Unassembled WGS sequence"/>
</dbReference>
<evidence type="ECO:0000313" key="2">
    <source>
        <dbReference type="Proteomes" id="UP000238362"/>
    </source>
</evidence>
<evidence type="ECO:0000313" key="1">
    <source>
        <dbReference type="EMBL" id="PRX44332.1"/>
    </source>
</evidence>
<dbReference type="EMBL" id="PVNH01000012">
    <property type="protein sequence ID" value="PRX44332.1"/>
    <property type="molecule type" value="Genomic_DNA"/>
</dbReference>
<dbReference type="OrthoDB" id="3700024at2"/>
<dbReference type="RefSeq" id="WP_146147564.1">
    <property type="nucleotide sequence ID" value="NZ_PVNH01000012.1"/>
</dbReference>
<protein>
    <recommendedName>
        <fullName evidence="3">Excreted virulence factor EspC (Type VII ESX diderm)</fullName>
    </recommendedName>
</protein>
<comment type="caution">
    <text evidence="1">The sequence shown here is derived from an EMBL/GenBank/DDBJ whole genome shotgun (WGS) entry which is preliminary data.</text>
</comment>